<feature type="transmembrane region" description="Helical" evidence="5">
    <location>
        <begin position="7"/>
        <end position="33"/>
    </location>
</feature>
<feature type="transmembrane region" description="Helical" evidence="5">
    <location>
        <begin position="75"/>
        <end position="98"/>
    </location>
</feature>
<feature type="transmembrane region" description="Helical" evidence="5">
    <location>
        <begin position="358"/>
        <end position="376"/>
    </location>
</feature>
<protein>
    <submittedName>
        <fullName evidence="6">MFS transporter</fullName>
    </submittedName>
</protein>
<evidence type="ECO:0000256" key="5">
    <source>
        <dbReference type="SAM" id="Phobius"/>
    </source>
</evidence>
<feature type="transmembrane region" description="Helical" evidence="5">
    <location>
        <begin position="161"/>
        <end position="179"/>
    </location>
</feature>
<dbReference type="SUPFAM" id="SSF103473">
    <property type="entry name" value="MFS general substrate transporter"/>
    <property type="match status" value="1"/>
</dbReference>
<feature type="transmembrane region" description="Helical" evidence="5">
    <location>
        <begin position="243"/>
        <end position="266"/>
    </location>
</feature>
<evidence type="ECO:0000256" key="3">
    <source>
        <dbReference type="ARBA" id="ARBA00022989"/>
    </source>
</evidence>
<evidence type="ECO:0000256" key="2">
    <source>
        <dbReference type="ARBA" id="ARBA00022692"/>
    </source>
</evidence>
<dbReference type="Gene3D" id="1.20.1250.20">
    <property type="entry name" value="MFS general substrate transporter like domains"/>
    <property type="match status" value="2"/>
</dbReference>
<comment type="caution">
    <text evidence="6">The sequence shown here is derived from an EMBL/GenBank/DDBJ whole genome shotgun (WGS) entry which is preliminary data.</text>
</comment>
<keyword evidence="4 5" id="KW-0472">Membrane</keyword>
<sequence>MTTRTGSLGLAVGIVVVEFAAAVTTFVAAALLPVITADLDARADLAVLVASSALGTFTALPAARRIVAAIGGRWALAIGVGGYVGGLGVAASAGAAWVFGVGQFTAGFAGGLLAVFGISSAIRLLDEAARVKVVAASSAMWILPALVVPAAALGAERLVGWRWALLLPVPLVVVGRVLMSRAARAAAEAEPHPVGLAPLMPVGVAGMLLAPGWWALPCAAVAVVGVAAVMPRGTLTLARGAPASLAAMTLFAVGYVGADSLITVLLTENYGASLGQAALVLSAAPLGWGLTSLAAPALVRRHGPRRYAVGGLAVAAAGVAVVAVSQAVPVALVAWAATGVGIGLAYPGLYLRATTGGGATALATAVITAEAFGGLLGRTWGGLGPLPVVYAAFAVALAAAAAAASR</sequence>
<feature type="transmembrane region" description="Helical" evidence="5">
    <location>
        <begin position="214"/>
        <end position="231"/>
    </location>
</feature>
<evidence type="ECO:0000313" key="7">
    <source>
        <dbReference type="Proteomes" id="UP001596157"/>
    </source>
</evidence>
<feature type="transmembrane region" description="Helical" evidence="5">
    <location>
        <begin position="330"/>
        <end position="351"/>
    </location>
</feature>
<dbReference type="InterPro" id="IPR036259">
    <property type="entry name" value="MFS_trans_sf"/>
</dbReference>
<dbReference type="RefSeq" id="WP_378251018.1">
    <property type="nucleotide sequence ID" value="NZ_JBHSKF010000021.1"/>
</dbReference>
<dbReference type="PANTHER" id="PTHR23501">
    <property type="entry name" value="MAJOR FACILITATOR SUPERFAMILY"/>
    <property type="match status" value="1"/>
</dbReference>
<feature type="transmembrane region" description="Helical" evidence="5">
    <location>
        <begin position="306"/>
        <end position="324"/>
    </location>
</feature>
<accession>A0ABW0EYB3</accession>
<evidence type="ECO:0000256" key="1">
    <source>
        <dbReference type="ARBA" id="ARBA00004141"/>
    </source>
</evidence>
<gene>
    <name evidence="6" type="ORF">ACFPM7_28985</name>
</gene>
<feature type="transmembrane region" description="Helical" evidence="5">
    <location>
        <begin position="134"/>
        <end position="155"/>
    </location>
</feature>
<evidence type="ECO:0000313" key="6">
    <source>
        <dbReference type="EMBL" id="MFC5291105.1"/>
    </source>
</evidence>
<keyword evidence="2 5" id="KW-0812">Transmembrane</keyword>
<dbReference type="Proteomes" id="UP001596157">
    <property type="component" value="Unassembled WGS sequence"/>
</dbReference>
<feature type="transmembrane region" description="Helical" evidence="5">
    <location>
        <begin position="45"/>
        <end position="63"/>
    </location>
</feature>
<proteinExistence type="predicted"/>
<feature type="transmembrane region" description="Helical" evidence="5">
    <location>
        <begin position="278"/>
        <end position="299"/>
    </location>
</feature>
<comment type="subcellular location">
    <subcellularLocation>
        <location evidence="1">Membrane</location>
        <topology evidence="1">Multi-pass membrane protein</topology>
    </subcellularLocation>
</comment>
<feature type="transmembrane region" description="Helical" evidence="5">
    <location>
        <begin position="104"/>
        <end position="122"/>
    </location>
</feature>
<feature type="transmembrane region" description="Helical" evidence="5">
    <location>
        <begin position="388"/>
        <end position="405"/>
    </location>
</feature>
<keyword evidence="7" id="KW-1185">Reference proteome</keyword>
<name>A0ABW0EYB3_9PSEU</name>
<dbReference type="PANTHER" id="PTHR23501:SF154">
    <property type="entry name" value="MULTIDRUG-EFFLUX TRANSPORTER RV1634-RELATED"/>
    <property type="match status" value="1"/>
</dbReference>
<organism evidence="6 7">
    <name type="scientific">Actinokineospora guangxiensis</name>
    <dbReference type="NCBI Taxonomy" id="1490288"/>
    <lineage>
        <taxon>Bacteria</taxon>
        <taxon>Bacillati</taxon>
        <taxon>Actinomycetota</taxon>
        <taxon>Actinomycetes</taxon>
        <taxon>Pseudonocardiales</taxon>
        <taxon>Pseudonocardiaceae</taxon>
        <taxon>Actinokineospora</taxon>
    </lineage>
</organism>
<keyword evidence="3 5" id="KW-1133">Transmembrane helix</keyword>
<evidence type="ECO:0000256" key="4">
    <source>
        <dbReference type="ARBA" id="ARBA00023136"/>
    </source>
</evidence>
<reference evidence="7" key="1">
    <citation type="journal article" date="2019" name="Int. J. Syst. Evol. Microbiol.">
        <title>The Global Catalogue of Microorganisms (GCM) 10K type strain sequencing project: providing services to taxonomists for standard genome sequencing and annotation.</title>
        <authorList>
            <consortium name="The Broad Institute Genomics Platform"/>
            <consortium name="The Broad Institute Genome Sequencing Center for Infectious Disease"/>
            <person name="Wu L."/>
            <person name="Ma J."/>
        </authorList>
    </citation>
    <scope>NUCLEOTIDE SEQUENCE [LARGE SCALE GENOMIC DNA]</scope>
    <source>
        <strain evidence="7">CCUG 59778</strain>
    </source>
</reference>
<dbReference type="EMBL" id="JBHSKF010000021">
    <property type="protein sequence ID" value="MFC5291105.1"/>
    <property type="molecule type" value="Genomic_DNA"/>
</dbReference>
<feature type="transmembrane region" description="Helical" evidence="5">
    <location>
        <begin position="191"/>
        <end position="208"/>
    </location>
</feature>